<organism evidence="2 3">
    <name type="scientific">Elsinoe batatas</name>
    <dbReference type="NCBI Taxonomy" id="2601811"/>
    <lineage>
        <taxon>Eukaryota</taxon>
        <taxon>Fungi</taxon>
        <taxon>Dikarya</taxon>
        <taxon>Ascomycota</taxon>
        <taxon>Pezizomycotina</taxon>
        <taxon>Dothideomycetes</taxon>
        <taxon>Dothideomycetidae</taxon>
        <taxon>Myriangiales</taxon>
        <taxon>Elsinoaceae</taxon>
        <taxon>Elsinoe</taxon>
    </lineage>
</organism>
<dbReference type="InterPro" id="IPR036553">
    <property type="entry name" value="RPTC_insert"/>
</dbReference>
<dbReference type="PANTHER" id="PTHR11096">
    <property type="entry name" value="RNA 3' TERMINAL PHOSPHATE CYCLASE"/>
    <property type="match status" value="1"/>
</dbReference>
<dbReference type="PANTHER" id="PTHR11096:SF0">
    <property type="entry name" value="RNA 3'-TERMINAL PHOSPHATE CYCLASE"/>
    <property type="match status" value="1"/>
</dbReference>
<feature type="domain" description="RNA 3'-terminal phosphate cyclase" evidence="1">
    <location>
        <begin position="11"/>
        <end position="385"/>
    </location>
</feature>
<dbReference type="InterPro" id="IPR023797">
    <property type="entry name" value="RNA3'_phos_cyclase_dom"/>
</dbReference>
<dbReference type="GO" id="GO:0003963">
    <property type="term" value="F:RNA-3'-phosphate cyclase activity"/>
    <property type="evidence" value="ECO:0007669"/>
    <property type="project" value="TreeGrafter"/>
</dbReference>
<dbReference type="EMBL" id="JAESVG020000005">
    <property type="protein sequence ID" value="KAG8627146.1"/>
    <property type="molecule type" value="Genomic_DNA"/>
</dbReference>
<sequence length="416" mass="45846">MVVQFDGKTFEGGGQLVRTAICLSALTGKAIRIDDMRGNRAGGGGLKAQHLTCVHWLQRACAAKVDGDNKGSKTLHFRPGNMKRGLEPAWTQVTASNGQEIIETHVSIGSAGSTTLALQAILPFVLFSDLVPKTSIIRLKFSGGTNVPASLSFEYVDQVLLPTLRHITKTNMTVKLHERGWTHGPATIGHFTMELKPAQWNSCPVFDLSPTDPDVRPRRPTKILATCIVPKRCIQQCQTDLRPAIQRVFKIASEDSNNLVSMSCEDSGHDKRLYIMLVVCVPSESGDQQYRLGADWLYDRKPRSHEEAIGDMIKNVTEDLARQWESGAYVDKHMRDQLVIFQALADGRSKIYGGNIEDETEDLRPPDLHAQTAEWVCSKLLGATFDGQGTCDGIALRGLEDQDVDLLGERLQGLQA</sequence>
<gene>
    <name evidence="2" type="ORF">KVT40_004629</name>
</gene>
<dbReference type="GO" id="GO:0005634">
    <property type="term" value="C:nucleus"/>
    <property type="evidence" value="ECO:0007669"/>
    <property type="project" value="TreeGrafter"/>
</dbReference>
<evidence type="ECO:0000313" key="2">
    <source>
        <dbReference type="EMBL" id="KAG8627146.1"/>
    </source>
</evidence>
<dbReference type="InterPro" id="IPR000228">
    <property type="entry name" value="RNA3'_term_phos_cyc"/>
</dbReference>
<dbReference type="GO" id="GO:0006396">
    <property type="term" value="P:RNA processing"/>
    <property type="evidence" value="ECO:0007669"/>
    <property type="project" value="InterPro"/>
</dbReference>
<reference evidence="2" key="1">
    <citation type="submission" date="2021-07" db="EMBL/GenBank/DDBJ databases">
        <title>Elsinoe batatas strain:CRI-CJ2 Genome sequencing and assembly.</title>
        <authorList>
            <person name="Huang L."/>
        </authorList>
    </citation>
    <scope>NUCLEOTIDE SEQUENCE</scope>
    <source>
        <strain evidence="2">CRI-CJ2</strain>
    </source>
</reference>
<comment type="caution">
    <text evidence="2">The sequence shown here is derived from an EMBL/GenBank/DDBJ whole genome shotgun (WGS) entry which is preliminary data.</text>
</comment>
<accession>A0A8K0KZP1</accession>
<dbReference type="Gene3D" id="3.30.360.20">
    <property type="entry name" value="RNA 3'-terminal phosphate cyclase, insert domain"/>
    <property type="match status" value="1"/>
</dbReference>
<dbReference type="SUPFAM" id="SSF55205">
    <property type="entry name" value="EPT/RTPC-like"/>
    <property type="match status" value="1"/>
</dbReference>
<name>A0A8K0KZP1_9PEZI</name>
<dbReference type="Pfam" id="PF01137">
    <property type="entry name" value="RTC"/>
    <property type="match status" value="1"/>
</dbReference>
<evidence type="ECO:0000259" key="1">
    <source>
        <dbReference type="Pfam" id="PF01137"/>
    </source>
</evidence>
<proteinExistence type="predicted"/>
<dbReference type="InterPro" id="IPR037136">
    <property type="entry name" value="RNA3'_phos_cyclase_dom_sf"/>
</dbReference>
<evidence type="ECO:0000313" key="3">
    <source>
        <dbReference type="Proteomes" id="UP000809789"/>
    </source>
</evidence>
<dbReference type="OrthoDB" id="25029at2759"/>
<dbReference type="Proteomes" id="UP000809789">
    <property type="component" value="Unassembled WGS sequence"/>
</dbReference>
<protein>
    <recommendedName>
        <fullName evidence="1">RNA 3'-terminal phosphate cyclase domain-containing protein</fullName>
    </recommendedName>
</protein>
<dbReference type="AlphaFoldDB" id="A0A8K0KZP1"/>
<dbReference type="InterPro" id="IPR013792">
    <property type="entry name" value="RNA3'P_cycl/enolpyr_Trfase_a/b"/>
</dbReference>
<dbReference type="Gene3D" id="3.65.10.20">
    <property type="entry name" value="RNA 3'-terminal phosphate cyclase domain"/>
    <property type="match status" value="1"/>
</dbReference>
<keyword evidence="3" id="KW-1185">Reference proteome</keyword>